<keyword evidence="3" id="KW-1185">Reference proteome</keyword>
<accession>A0A1R0ZQ98</accession>
<comment type="caution">
    <text evidence="2">The sequence shown here is derived from an EMBL/GenBank/DDBJ whole genome shotgun (WGS) entry which is preliminary data.</text>
</comment>
<dbReference type="EMBL" id="MPTW01000001">
    <property type="protein sequence ID" value="OME74815.1"/>
    <property type="molecule type" value="Genomic_DNA"/>
</dbReference>
<reference evidence="2 4" key="1">
    <citation type="submission" date="2016-11" db="EMBL/GenBank/DDBJ databases">
        <title>Paenibacillus species isolates.</title>
        <authorList>
            <person name="Beno S.M."/>
        </authorList>
    </citation>
    <scope>NUCLEOTIDE SEQUENCE [LARGE SCALE GENOMIC DNA]</scope>
    <source>
        <strain evidence="2 4">FSL H7-0443</strain>
        <strain evidence="1 3">FSL R5-0923</strain>
    </source>
</reference>
<proteinExistence type="predicted"/>
<evidence type="ECO:0000313" key="4">
    <source>
        <dbReference type="Proteomes" id="UP000187425"/>
    </source>
</evidence>
<evidence type="ECO:0000313" key="2">
    <source>
        <dbReference type="EMBL" id="OME74815.1"/>
    </source>
</evidence>
<evidence type="ECO:0000313" key="3">
    <source>
        <dbReference type="Proteomes" id="UP000187313"/>
    </source>
</evidence>
<sequence>MSVSIYYTCTREYVLTESEQQAITAIVQRYDQDFEGKDRAESFTVYKFDSSRSTEIFAGATKLSMTDQIEDLLNDLFHWLKCLTEIRRKVDGGEWHVHLDDIDAVWDDELGWKMPEN</sequence>
<evidence type="ECO:0000313" key="1">
    <source>
        <dbReference type="EMBL" id="OMD46170.1"/>
    </source>
</evidence>
<name>A0A1R0ZQ98_9BACL</name>
<protein>
    <submittedName>
        <fullName evidence="2">Uncharacterized protein</fullName>
    </submittedName>
</protein>
<dbReference type="AlphaFoldDB" id="A0A1R0ZQ98"/>
<dbReference type="Proteomes" id="UP000187425">
    <property type="component" value="Unassembled WGS sequence"/>
</dbReference>
<gene>
    <name evidence="1" type="ORF">BSK51_27735</name>
    <name evidence="2" type="ORF">BSK65_03895</name>
</gene>
<dbReference type="EMBL" id="MPTD01000026">
    <property type="protein sequence ID" value="OMD46170.1"/>
    <property type="molecule type" value="Genomic_DNA"/>
</dbReference>
<dbReference type="OrthoDB" id="6636650at2"/>
<organism evidence="2 4">
    <name type="scientific">Paenibacillus odorifer</name>
    <dbReference type="NCBI Taxonomy" id="189426"/>
    <lineage>
        <taxon>Bacteria</taxon>
        <taxon>Bacillati</taxon>
        <taxon>Bacillota</taxon>
        <taxon>Bacilli</taxon>
        <taxon>Bacillales</taxon>
        <taxon>Paenibacillaceae</taxon>
        <taxon>Paenibacillus</taxon>
    </lineage>
</organism>
<dbReference type="Proteomes" id="UP000187313">
    <property type="component" value="Unassembled WGS sequence"/>
</dbReference>